<reference evidence="1 2" key="1">
    <citation type="submission" date="2021-03" db="EMBL/GenBank/DDBJ databases">
        <title>The complete genome sequence of Acetobacter sacchari TBRC 11175.</title>
        <authorList>
            <person name="Charoenyingcharoen P."/>
            <person name="Yukphan P."/>
        </authorList>
    </citation>
    <scope>NUCLEOTIDE SEQUENCE [LARGE SCALE GENOMIC DNA]</scope>
    <source>
        <strain evidence="1 2">TBRC 11175</strain>
    </source>
</reference>
<evidence type="ECO:0000313" key="2">
    <source>
        <dbReference type="Proteomes" id="UP000664771"/>
    </source>
</evidence>
<proteinExistence type="predicted"/>
<dbReference type="PANTHER" id="PTHR35528">
    <property type="entry name" value="BLL1675 PROTEIN"/>
    <property type="match status" value="1"/>
</dbReference>
<dbReference type="EMBL" id="JAFVMF010000010">
    <property type="protein sequence ID" value="MBO1360331.1"/>
    <property type="molecule type" value="Genomic_DNA"/>
</dbReference>
<comment type="caution">
    <text evidence="1">The sequence shown here is derived from an EMBL/GenBank/DDBJ whole genome shotgun (WGS) entry which is preliminary data.</text>
</comment>
<protein>
    <submittedName>
        <fullName evidence="1">IS6 family transposase</fullName>
    </submittedName>
</protein>
<sequence>MSALPVSYKRHRFPRELIAHAGWLSFRFPPSFHLIEEMVLERGIVLSHETVRRWSLKFGAAFARRMRRRRAASGDVWHLVRRS</sequence>
<dbReference type="PANTHER" id="PTHR35528:SF3">
    <property type="entry name" value="BLL1675 PROTEIN"/>
    <property type="match status" value="1"/>
</dbReference>
<dbReference type="Proteomes" id="UP000664771">
    <property type="component" value="Unassembled WGS sequence"/>
</dbReference>
<accession>A0ABS3LWT7</accession>
<gene>
    <name evidence="1" type="ORF">J2D73_11085</name>
</gene>
<name>A0ABS3LWT7_9PROT</name>
<keyword evidence="2" id="KW-1185">Reference proteome</keyword>
<organism evidence="1 2">
    <name type="scientific">Acetobacter sacchari</name>
    <dbReference type="NCBI Taxonomy" id="2661687"/>
    <lineage>
        <taxon>Bacteria</taxon>
        <taxon>Pseudomonadati</taxon>
        <taxon>Pseudomonadota</taxon>
        <taxon>Alphaproteobacteria</taxon>
        <taxon>Acetobacterales</taxon>
        <taxon>Acetobacteraceae</taxon>
        <taxon>Acetobacter</taxon>
    </lineage>
</organism>
<evidence type="ECO:0000313" key="1">
    <source>
        <dbReference type="EMBL" id="MBO1360331.1"/>
    </source>
</evidence>
<dbReference type="InterPro" id="IPR052183">
    <property type="entry name" value="IS_Transposase"/>
</dbReference>